<protein>
    <recommendedName>
        <fullName evidence="2">DEK-C domain-containing protein</fullName>
    </recommendedName>
</protein>
<sequence length="114" mass="12972">MVSDTELIERLREFLSTSDLNTTTTAIVRRRLEEDFGIDLSDRKGFIREQVDVYMQSQFENADGNEEEINDEGEADEGVGEVMEEEEEGEEDEEEEEPTAASNSKSSTKKRLVS</sequence>
<dbReference type="SUPFAM" id="SSF109715">
    <property type="entry name" value="DEK C-terminal domain"/>
    <property type="match status" value="1"/>
</dbReference>
<dbReference type="Pfam" id="PF08766">
    <property type="entry name" value="DEK_C"/>
    <property type="match status" value="1"/>
</dbReference>
<proteinExistence type="predicted"/>
<evidence type="ECO:0000259" key="2">
    <source>
        <dbReference type="PROSITE" id="PS51998"/>
    </source>
</evidence>
<feature type="region of interest" description="Disordered" evidence="1">
    <location>
        <begin position="57"/>
        <end position="114"/>
    </location>
</feature>
<dbReference type="PROSITE" id="PS51998">
    <property type="entry name" value="DEK_C"/>
    <property type="match status" value="1"/>
</dbReference>
<feature type="domain" description="DEK-C" evidence="2">
    <location>
        <begin position="1"/>
        <end position="56"/>
    </location>
</feature>
<comment type="caution">
    <text evidence="3">The sequence shown here is derived from an EMBL/GenBank/DDBJ whole genome shotgun (WGS) entry which is preliminary data.</text>
</comment>
<gene>
    <name evidence="3" type="ORF">Sradi_4211300</name>
</gene>
<reference evidence="3" key="2">
    <citation type="journal article" date="2024" name="Plant">
        <title>Genomic evolution and insights into agronomic trait innovations of Sesamum species.</title>
        <authorList>
            <person name="Miao H."/>
            <person name="Wang L."/>
            <person name="Qu L."/>
            <person name="Liu H."/>
            <person name="Sun Y."/>
            <person name="Le M."/>
            <person name="Wang Q."/>
            <person name="Wei S."/>
            <person name="Zheng Y."/>
            <person name="Lin W."/>
            <person name="Duan Y."/>
            <person name="Cao H."/>
            <person name="Xiong S."/>
            <person name="Wang X."/>
            <person name="Wei L."/>
            <person name="Li C."/>
            <person name="Ma Q."/>
            <person name="Ju M."/>
            <person name="Zhao R."/>
            <person name="Li G."/>
            <person name="Mu C."/>
            <person name="Tian Q."/>
            <person name="Mei H."/>
            <person name="Zhang T."/>
            <person name="Gao T."/>
            <person name="Zhang H."/>
        </authorList>
    </citation>
    <scope>NUCLEOTIDE SEQUENCE</scope>
    <source>
        <strain evidence="3">G02</strain>
    </source>
</reference>
<reference evidence="3" key="1">
    <citation type="submission" date="2020-06" db="EMBL/GenBank/DDBJ databases">
        <authorList>
            <person name="Li T."/>
            <person name="Hu X."/>
            <person name="Zhang T."/>
            <person name="Song X."/>
            <person name="Zhang H."/>
            <person name="Dai N."/>
            <person name="Sheng W."/>
            <person name="Hou X."/>
            <person name="Wei L."/>
        </authorList>
    </citation>
    <scope>NUCLEOTIDE SEQUENCE</scope>
    <source>
        <strain evidence="3">G02</strain>
        <tissue evidence="3">Leaf</tissue>
    </source>
</reference>
<organism evidence="3">
    <name type="scientific">Sesamum radiatum</name>
    <name type="common">Black benniseed</name>
    <dbReference type="NCBI Taxonomy" id="300843"/>
    <lineage>
        <taxon>Eukaryota</taxon>
        <taxon>Viridiplantae</taxon>
        <taxon>Streptophyta</taxon>
        <taxon>Embryophyta</taxon>
        <taxon>Tracheophyta</taxon>
        <taxon>Spermatophyta</taxon>
        <taxon>Magnoliopsida</taxon>
        <taxon>eudicotyledons</taxon>
        <taxon>Gunneridae</taxon>
        <taxon>Pentapetalae</taxon>
        <taxon>asterids</taxon>
        <taxon>lamiids</taxon>
        <taxon>Lamiales</taxon>
        <taxon>Pedaliaceae</taxon>
        <taxon>Sesamum</taxon>
    </lineage>
</organism>
<dbReference type="InterPro" id="IPR014876">
    <property type="entry name" value="DEK_C"/>
</dbReference>
<evidence type="ECO:0000313" key="3">
    <source>
        <dbReference type="EMBL" id="KAL0350621.1"/>
    </source>
</evidence>
<dbReference type="EMBL" id="JACGWJ010000018">
    <property type="protein sequence ID" value="KAL0350621.1"/>
    <property type="molecule type" value="Genomic_DNA"/>
</dbReference>
<accession>A0AAW2P750</accession>
<evidence type="ECO:0000256" key="1">
    <source>
        <dbReference type="SAM" id="MobiDB-lite"/>
    </source>
</evidence>
<dbReference type="AlphaFoldDB" id="A0AAW2P750"/>
<feature type="compositionally biased region" description="Acidic residues" evidence="1">
    <location>
        <begin position="63"/>
        <end position="98"/>
    </location>
</feature>
<name>A0AAW2P750_SESRA</name>
<dbReference type="Gene3D" id="1.10.10.60">
    <property type="entry name" value="Homeodomain-like"/>
    <property type="match status" value="1"/>
</dbReference>